<accession>A0A1A3GS51</accession>
<evidence type="ECO:0000256" key="1">
    <source>
        <dbReference type="SAM" id="MobiDB-lite"/>
    </source>
</evidence>
<protein>
    <submittedName>
        <fullName evidence="2">Uncharacterized protein</fullName>
    </submittedName>
</protein>
<proteinExistence type="predicted"/>
<comment type="caution">
    <text evidence="2">The sequence shown here is derived from an EMBL/GenBank/DDBJ whole genome shotgun (WGS) entry which is preliminary data.</text>
</comment>
<evidence type="ECO:0000313" key="2">
    <source>
        <dbReference type="EMBL" id="OBJ38211.1"/>
    </source>
</evidence>
<gene>
    <name evidence="2" type="ORF">A5630_03045</name>
</gene>
<dbReference type="OrthoDB" id="4625946at2"/>
<sequence>MGVTTNKVLCDSEIAPDGSVVVIEDVGANGISGVYVHPDVHGDGGLVRALWVHTMNVHECDLAGRMVRVRVYSGTDTRGLGVPAFDGHLDIATGVLALGDRHNHTRQLLFGTPKVVRVTVFLGNEIETVQFAGSESCYPLSGPSEINVLLHGESDFVHVLGYPMPRWGGLRRLRRRGRNRLPRTQVNVQQPTAARRAPEEREPALPGVAP</sequence>
<evidence type="ECO:0000313" key="3">
    <source>
        <dbReference type="Proteomes" id="UP000093898"/>
    </source>
</evidence>
<feature type="region of interest" description="Disordered" evidence="1">
    <location>
        <begin position="178"/>
        <end position="210"/>
    </location>
</feature>
<reference evidence="2 3" key="1">
    <citation type="submission" date="2016-06" db="EMBL/GenBank/DDBJ databases">
        <authorList>
            <person name="Kjaerup R.B."/>
            <person name="Dalgaard T.S."/>
            <person name="Juul-Madsen H.R."/>
        </authorList>
    </citation>
    <scope>NUCLEOTIDE SEQUENCE [LARGE SCALE GENOMIC DNA]</scope>
    <source>
        <strain evidence="2 3">1127319.6</strain>
    </source>
</reference>
<organism evidence="2 3">
    <name type="scientific">Mycolicibacterium mucogenicum</name>
    <name type="common">Mycobacterium mucogenicum</name>
    <dbReference type="NCBI Taxonomy" id="56689"/>
    <lineage>
        <taxon>Bacteria</taxon>
        <taxon>Bacillati</taxon>
        <taxon>Actinomycetota</taxon>
        <taxon>Actinomycetes</taxon>
        <taxon>Mycobacteriales</taxon>
        <taxon>Mycobacteriaceae</taxon>
        <taxon>Mycolicibacterium</taxon>
    </lineage>
</organism>
<dbReference type="AlphaFoldDB" id="A0A1A3GS51"/>
<name>A0A1A3GS51_MYCMU</name>
<dbReference type="EMBL" id="LZLC01000203">
    <property type="protein sequence ID" value="OBJ38211.1"/>
    <property type="molecule type" value="Genomic_DNA"/>
</dbReference>
<dbReference type="RefSeq" id="WP_064984455.1">
    <property type="nucleotide sequence ID" value="NZ_LZLC01000203.1"/>
</dbReference>
<dbReference type="Proteomes" id="UP000093898">
    <property type="component" value="Unassembled WGS sequence"/>
</dbReference>